<protein>
    <recommendedName>
        <fullName evidence="2">Anti-sigma-W factor RsiW</fullName>
    </recommendedName>
</protein>
<sequence>MDCKHASTLMHDYFDGDLTHEQAVELKGHLNACPACSTRFQQLEQTEMTLFATLRHDRISAPDALVSRIMNEIPRQHKQQLWLQVIKRHPALTAAAIFLVVMLFSALSLMKADNQLIVKVGDLDQVVINGNVVTVPEGATITGNLTVENGKAEILGNVEGNVTVVDGSYYQASTAHISGKVKSIDQALDWLWYRISNTFSDVAYR</sequence>
<reference evidence="6" key="1">
    <citation type="submission" date="2018-12" db="EMBL/GenBank/DDBJ databases">
        <title>Complete genome sequence of Paenibacillus sp. MBLB1234.</title>
        <authorList>
            <person name="Nam Y.-D."/>
            <person name="Kang J."/>
            <person name="Chung W.-H."/>
            <person name="Park Y.S."/>
        </authorList>
    </citation>
    <scope>NUCLEOTIDE SEQUENCE [LARGE SCALE GENOMIC DNA]</scope>
    <source>
        <strain evidence="6">MBLB1234</strain>
    </source>
</reference>
<feature type="domain" description="Putative zinc-finger" evidence="4">
    <location>
        <begin position="3"/>
        <end position="36"/>
    </location>
</feature>
<organism evidence="5 6">
    <name type="scientific">Paenibacillus lutimineralis</name>
    <dbReference type="NCBI Taxonomy" id="2707005"/>
    <lineage>
        <taxon>Bacteria</taxon>
        <taxon>Bacillati</taxon>
        <taxon>Bacillota</taxon>
        <taxon>Bacilli</taxon>
        <taxon>Bacillales</taxon>
        <taxon>Paenibacillaceae</taxon>
        <taxon>Paenibacillus</taxon>
    </lineage>
</organism>
<dbReference type="InterPro" id="IPR027383">
    <property type="entry name" value="Znf_put"/>
</dbReference>
<name>A0A3Q9IBT4_9BACL</name>
<proteinExistence type="inferred from homology"/>
<evidence type="ECO:0000259" key="4">
    <source>
        <dbReference type="Pfam" id="PF13490"/>
    </source>
</evidence>
<keyword evidence="6" id="KW-1185">Reference proteome</keyword>
<keyword evidence="3" id="KW-0472">Membrane</keyword>
<evidence type="ECO:0000256" key="1">
    <source>
        <dbReference type="ARBA" id="ARBA00024353"/>
    </source>
</evidence>
<keyword evidence="3" id="KW-0812">Transmembrane</keyword>
<feature type="transmembrane region" description="Helical" evidence="3">
    <location>
        <begin position="91"/>
        <end position="110"/>
    </location>
</feature>
<evidence type="ECO:0000313" key="6">
    <source>
        <dbReference type="Proteomes" id="UP000270678"/>
    </source>
</evidence>
<gene>
    <name evidence="5" type="ORF">EI981_24970</name>
</gene>
<dbReference type="AlphaFoldDB" id="A0A3Q9IBT4"/>
<dbReference type="Pfam" id="PF13490">
    <property type="entry name" value="zf-HC2"/>
    <property type="match status" value="1"/>
</dbReference>
<evidence type="ECO:0000256" key="2">
    <source>
        <dbReference type="ARBA" id="ARBA00024438"/>
    </source>
</evidence>
<dbReference type="EMBL" id="CP034346">
    <property type="protein sequence ID" value="AZS17361.1"/>
    <property type="molecule type" value="Genomic_DNA"/>
</dbReference>
<evidence type="ECO:0000313" key="5">
    <source>
        <dbReference type="EMBL" id="AZS17361.1"/>
    </source>
</evidence>
<dbReference type="Gene3D" id="1.10.10.1320">
    <property type="entry name" value="Anti-sigma factor, zinc-finger domain"/>
    <property type="match status" value="1"/>
</dbReference>
<dbReference type="KEGG" id="plut:EI981_24970"/>
<keyword evidence="3" id="KW-1133">Transmembrane helix</keyword>
<comment type="similarity">
    <text evidence="1">Belongs to the zinc-associated anti-sigma factor (ZAS) superfamily. Anti-sigma-W factor family.</text>
</comment>
<evidence type="ECO:0000256" key="3">
    <source>
        <dbReference type="SAM" id="Phobius"/>
    </source>
</evidence>
<dbReference type="OrthoDB" id="9782842at2"/>
<dbReference type="InterPro" id="IPR041916">
    <property type="entry name" value="Anti_sigma_zinc_sf"/>
</dbReference>
<accession>A0A3Q9IBT4</accession>
<dbReference type="RefSeq" id="WP_127002857.1">
    <property type="nucleotide sequence ID" value="NZ_CP034346.1"/>
</dbReference>
<dbReference type="Proteomes" id="UP000270678">
    <property type="component" value="Chromosome"/>
</dbReference>